<reference evidence="1 2" key="1">
    <citation type="submission" date="2016-12" db="EMBL/GenBank/DDBJ databases">
        <title>Domibacillus sp. SAOS 44 whole genome sequencing.</title>
        <authorList>
            <person name="Verma A."/>
            <person name="Krishnamurthi S."/>
        </authorList>
    </citation>
    <scope>NUCLEOTIDE SEQUENCE [LARGE SCALE GENOMIC DNA]</scope>
    <source>
        <strain evidence="1 2">SAOS 44</strain>
    </source>
</reference>
<name>A0A1Q5P8A3_9BACI</name>
<dbReference type="STRING" id="1714354.BLL40_00520"/>
<organism evidence="1 2">
    <name type="scientific">Domibacillus mangrovi</name>
    <dbReference type="NCBI Taxonomy" id="1714354"/>
    <lineage>
        <taxon>Bacteria</taxon>
        <taxon>Bacillati</taxon>
        <taxon>Bacillota</taxon>
        <taxon>Bacilli</taxon>
        <taxon>Bacillales</taxon>
        <taxon>Bacillaceae</taxon>
        <taxon>Domibacillus</taxon>
    </lineage>
</organism>
<protein>
    <submittedName>
        <fullName evidence="1">Uncharacterized protein</fullName>
    </submittedName>
</protein>
<sequence>MLHNTRFHACATCCHFEAVKTPANMMYRCRRLGFETNPSYRFNCWDPKDNVRKLMEKEQVNEHDRNG</sequence>
<dbReference type="OrthoDB" id="2377175at2"/>
<dbReference type="AlphaFoldDB" id="A0A1Q5P8A3"/>
<keyword evidence="2" id="KW-1185">Reference proteome</keyword>
<gene>
    <name evidence="1" type="ORF">BLL40_00520</name>
</gene>
<accession>A0A1Q5P8A3</accession>
<evidence type="ECO:0000313" key="1">
    <source>
        <dbReference type="EMBL" id="OKL38361.1"/>
    </source>
</evidence>
<proteinExistence type="predicted"/>
<dbReference type="Proteomes" id="UP000186524">
    <property type="component" value="Unassembled WGS sequence"/>
</dbReference>
<comment type="caution">
    <text evidence="1">The sequence shown here is derived from an EMBL/GenBank/DDBJ whole genome shotgun (WGS) entry which is preliminary data.</text>
</comment>
<dbReference type="EMBL" id="MRWQ01000001">
    <property type="protein sequence ID" value="OKL38361.1"/>
    <property type="molecule type" value="Genomic_DNA"/>
</dbReference>
<evidence type="ECO:0000313" key="2">
    <source>
        <dbReference type="Proteomes" id="UP000186524"/>
    </source>
</evidence>